<name>A0ABV3AD64_9ACTN</name>
<dbReference type="Pfam" id="PF00196">
    <property type="entry name" value="GerE"/>
    <property type="match status" value="1"/>
</dbReference>
<comment type="caution">
    <text evidence="2">The sequence shown here is derived from an EMBL/GenBank/DDBJ whole genome shotgun (WGS) entry which is preliminary data.</text>
</comment>
<dbReference type="SUPFAM" id="SSF46894">
    <property type="entry name" value="C-terminal effector domain of the bipartite response regulators"/>
    <property type="match status" value="1"/>
</dbReference>
<reference evidence="2 3" key="1">
    <citation type="submission" date="2024-06" db="EMBL/GenBank/DDBJ databases">
        <title>The Natural Products Discovery Center: Release of the First 8490 Sequenced Strains for Exploring Actinobacteria Biosynthetic Diversity.</title>
        <authorList>
            <person name="Kalkreuter E."/>
            <person name="Kautsar S.A."/>
            <person name="Yang D."/>
            <person name="Bader C.D."/>
            <person name="Teijaro C.N."/>
            <person name="Fluegel L."/>
            <person name="Davis C.M."/>
            <person name="Simpson J.R."/>
            <person name="Lauterbach L."/>
            <person name="Steele A.D."/>
            <person name="Gui C."/>
            <person name="Meng S."/>
            <person name="Li G."/>
            <person name="Viehrig K."/>
            <person name="Ye F."/>
            <person name="Su P."/>
            <person name="Kiefer A.F."/>
            <person name="Nichols A."/>
            <person name="Cepeda A.J."/>
            <person name="Yan W."/>
            <person name="Fan B."/>
            <person name="Jiang Y."/>
            <person name="Adhikari A."/>
            <person name="Zheng C.-J."/>
            <person name="Schuster L."/>
            <person name="Cowan T.M."/>
            <person name="Smanski M.J."/>
            <person name="Chevrette M.G."/>
            <person name="De Carvalho L.P.S."/>
            <person name="Shen B."/>
        </authorList>
    </citation>
    <scope>NUCLEOTIDE SEQUENCE [LARGE SCALE GENOMIC DNA]</scope>
    <source>
        <strain evidence="2 3">NPDC020594</strain>
    </source>
</reference>
<evidence type="ECO:0000259" key="1">
    <source>
        <dbReference type="PROSITE" id="PS50043"/>
    </source>
</evidence>
<sequence length="352" mass="39004">MNWVNEMKNFDQRVDILAGFLHRTADQRSSWDAPDISDETGSDIREVEAAVARLAELQLLLPDPGHASGYSTTNPKAILHRLVSLEQQLTEEWHQQALHRQEKMQTLLRHFPVHGLENSGTHVELLTAVDKVNTFIEGCIDTIEHSQLAMHPGGLPSLSLVDDMLLRDQEVLDRGARIMALYSRHLLQVEYVRDYLTEAVHQGAEVRLAEYLPVRLLILDDGLSILPIDPQDSSQGAIAIHSSEVTGALKGIFSFHWTAAETFTGQRPDEGPADRYLLTSQERAIARMLAIGVKDEAIARQLGISPRTLSRVIAMFLEKLGVQTRFQAAIQLVRAGLIDVPTALPAAGTEVG</sequence>
<accession>A0ABV3AD64</accession>
<dbReference type="SMART" id="SM00421">
    <property type="entry name" value="HTH_LUXR"/>
    <property type="match status" value="1"/>
</dbReference>
<gene>
    <name evidence="2" type="ORF">AB0H04_23970</name>
</gene>
<dbReference type="EMBL" id="JBFAEG010000017">
    <property type="protein sequence ID" value="MEU5709896.1"/>
    <property type="molecule type" value="Genomic_DNA"/>
</dbReference>
<dbReference type="PROSITE" id="PS50043">
    <property type="entry name" value="HTH_LUXR_2"/>
    <property type="match status" value="1"/>
</dbReference>
<dbReference type="PANTHER" id="PTHR34293:SF1">
    <property type="entry name" value="HTH-TYPE TRANSCRIPTIONAL REGULATOR TRMBL2"/>
    <property type="match status" value="1"/>
</dbReference>
<organism evidence="2 3">
    <name type="scientific">Streptomyces flaveolus</name>
    <dbReference type="NCBI Taxonomy" id="67297"/>
    <lineage>
        <taxon>Bacteria</taxon>
        <taxon>Bacillati</taxon>
        <taxon>Actinomycetota</taxon>
        <taxon>Actinomycetes</taxon>
        <taxon>Kitasatosporales</taxon>
        <taxon>Streptomycetaceae</taxon>
        <taxon>Streptomyces</taxon>
    </lineage>
</organism>
<keyword evidence="3" id="KW-1185">Reference proteome</keyword>
<dbReference type="PANTHER" id="PTHR34293">
    <property type="entry name" value="HTH-TYPE TRANSCRIPTIONAL REGULATOR TRMBL2"/>
    <property type="match status" value="1"/>
</dbReference>
<dbReference type="InterPro" id="IPR016032">
    <property type="entry name" value="Sig_transdc_resp-reg_C-effctor"/>
</dbReference>
<dbReference type="Gene3D" id="1.10.10.10">
    <property type="entry name" value="Winged helix-like DNA-binding domain superfamily/Winged helix DNA-binding domain"/>
    <property type="match status" value="1"/>
</dbReference>
<evidence type="ECO:0000313" key="3">
    <source>
        <dbReference type="Proteomes" id="UP001551011"/>
    </source>
</evidence>
<dbReference type="CDD" id="cd06170">
    <property type="entry name" value="LuxR_C_like"/>
    <property type="match status" value="1"/>
</dbReference>
<evidence type="ECO:0000313" key="2">
    <source>
        <dbReference type="EMBL" id="MEU5709896.1"/>
    </source>
</evidence>
<dbReference type="InterPro" id="IPR051797">
    <property type="entry name" value="TrmB-like"/>
</dbReference>
<dbReference type="InterPro" id="IPR036388">
    <property type="entry name" value="WH-like_DNA-bd_sf"/>
</dbReference>
<dbReference type="RefSeq" id="WP_359258339.1">
    <property type="nucleotide sequence ID" value="NZ_JBFAEG010000017.1"/>
</dbReference>
<proteinExistence type="predicted"/>
<protein>
    <submittedName>
        <fullName evidence="2">Helix-turn-helix transcriptional regulator</fullName>
    </submittedName>
</protein>
<dbReference type="InterPro" id="IPR000792">
    <property type="entry name" value="Tscrpt_reg_LuxR_C"/>
</dbReference>
<feature type="domain" description="HTH luxR-type" evidence="1">
    <location>
        <begin position="271"/>
        <end position="336"/>
    </location>
</feature>
<dbReference type="Proteomes" id="UP001551011">
    <property type="component" value="Unassembled WGS sequence"/>
</dbReference>